<proteinExistence type="predicted"/>
<comment type="caution">
    <text evidence="1">The sequence shown here is derived from an EMBL/GenBank/DDBJ whole genome shotgun (WGS) entry which is preliminary data.</text>
</comment>
<evidence type="ECO:0000313" key="1">
    <source>
        <dbReference type="EMBL" id="GIY41822.1"/>
    </source>
</evidence>
<dbReference type="AlphaFoldDB" id="A0AAV4TA80"/>
<reference evidence="1 2" key="1">
    <citation type="submission" date="2021-06" db="EMBL/GenBank/DDBJ databases">
        <title>Caerostris darwini draft genome.</title>
        <authorList>
            <person name="Kono N."/>
            <person name="Arakawa K."/>
        </authorList>
    </citation>
    <scope>NUCLEOTIDE SEQUENCE [LARGE SCALE GENOMIC DNA]</scope>
</reference>
<protein>
    <submittedName>
        <fullName evidence="1">Uncharacterized protein</fullName>
    </submittedName>
</protein>
<name>A0AAV4TA80_9ARAC</name>
<sequence>MSLLSCVPKRNKDVILFSRLYDDAVIDEDTGDLNPLPLLRLLHSTTLLREWSCHSLALFERALVKAGRSVNALFQFRQMEPHTLYPLPNFLRQTVSKEAL</sequence>
<organism evidence="1 2">
    <name type="scientific">Caerostris darwini</name>
    <dbReference type="NCBI Taxonomy" id="1538125"/>
    <lineage>
        <taxon>Eukaryota</taxon>
        <taxon>Metazoa</taxon>
        <taxon>Ecdysozoa</taxon>
        <taxon>Arthropoda</taxon>
        <taxon>Chelicerata</taxon>
        <taxon>Arachnida</taxon>
        <taxon>Araneae</taxon>
        <taxon>Araneomorphae</taxon>
        <taxon>Entelegynae</taxon>
        <taxon>Araneoidea</taxon>
        <taxon>Araneidae</taxon>
        <taxon>Caerostris</taxon>
    </lineage>
</organism>
<keyword evidence="2" id="KW-1185">Reference proteome</keyword>
<dbReference type="EMBL" id="BPLQ01009118">
    <property type="protein sequence ID" value="GIY41822.1"/>
    <property type="molecule type" value="Genomic_DNA"/>
</dbReference>
<gene>
    <name evidence="1" type="ORF">CDAR_483991</name>
</gene>
<accession>A0AAV4TA80</accession>
<dbReference type="Proteomes" id="UP001054837">
    <property type="component" value="Unassembled WGS sequence"/>
</dbReference>
<evidence type="ECO:0000313" key="2">
    <source>
        <dbReference type="Proteomes" id="UP001054837"/>
    </source>
</evidence>